<dbReference type="EMBL" id="JAERRB010000012">
    <property type="protein sequence ID" value="MBL0744742.1"/>
    <property type="molecule type" value="Genomic_DNA"/>
</dbReference>
<dbReference type="Proteomes" id="UP000613030">
    <property type="component" value="Unassembled WGS sequence"/>
</dbReference>
<dbReference type="RefSeq" id="WP_202014589.1">
    <property type="nucleotide sequence ID" value="NZ_JAERRB010000012.1"/>
</dbReference>
<comment type="caution">
    <text evidence="1">The sequence shown here is derived from an EMBL/GenBank/DDBJ whole genome shotgun (WGS) entry which is preliminary data.</text>
</comment>
<evidence type="ECO:0000313" key="2">
    <source>
        <dbReference type="Proteomes" id="UP000613030"/>
    </source>
</evidence>
<accession>A0ABS1L1D7</accession>
<evidence type="ECO:0000313" key="1">
    <source>
        <dbReference type="EMBL" id="MBL0744742.1"/>
    </source>
</evidence>
<reference evidence="1 2" key="1">
    <citation type="submission" date="2021-01" db="EMBL/GenBank/DDBJ databases">
        <title>Chryseolinea sp. Jin1 Genome sequencing and assembly.</title>
        <authorList>
            <person name="Kim I."/>
        </authorList>
    </citation>
    <scope>NUCLEOTIDE SEQUENCE [LARGE SCALE GENOMIC DNA]</scope>
    <source>
        <strain evidence="1 2">Jin1</strain>
    </source>
</reference>
<gene>
    <name evidence="1" type="ORF">JI741_26145</name>
</gene>
<name>A0ABS1L1D7_9BACT</name>
<keyword evidence="2" id="KW-1185">Reference proteome</keyword>
<protein>
    <submittedName>
        <fullName evidence="1">Uncharacterized protein</fullName>
    </submittedName>
</protein>
<organism evidence="1 2">
    <name type="scientific">Chryseolinea lacunae</name>
    <dbReference type="NCBI Taxonomy" id="2801331"/>
    <lineage>
        <taxon>Bacteria</taxon>
        <taxon>Pseudomonadati</taxon>
        <taxon>Bacteroidota</taxon>
        <taxon>Cytophagia</taxon>
        <taxon>Cytophagales</taxon>
        <taxon>Fulvivirgaceae</taxon>
        <taxon>Chryseolinea</taxon>
    </lineage>
</organism>
<proteinExistence type="predicted"/>
<sequence length="98" mass="11291">MKISIEPFRKFIHHYTHPASVADILVITRPEEILQMAMTEQGTKTKLNWQLKSGDYKKARVVKVLNNTYIIIEENHFLSLKSSLVAVNEVLYVANSTF</sequence>